<dbReference type="Pfam" id="PF00072">
    <property type="entry name" value="Response_reg"/>
    <property type="match status" value="1"/>
</dbReference>
<evidence type="ECO:0000256" key="1">
    <source>
        <dbReference type="ARBA" id="ARBA00023012"/>
    </source>
</evidence>
<dbReference type="InterPro" id="IPR001789">
    <property type="entry name" value="Sig_transdc_resp-reg_receiver"/>
</dbReference>
<dbReference type="Pfam" id="PF04397">
    <property type="entry name" value="LytTR"/>
    <property type="match status" value="1"/>
</dbReference>
<dbReference type="Gene3D" id="3.40.50.2300">
    <property type="match status" value="1"/>
</dbReference>
<evidence type="ECO:0000313" key="6">
    <source>
        <dbReference type="Proteomes" id="UP000291562"/>
    </source>
</evidence>
<feature type="domain" description="Response regulatory" evidence="3">
    <location>
        <begin position="4"/>
        <end position="117"/>
    </location>
</feature>
<dbReference type="SMART" id="SM00448">
    <property type="entry name" value="REC"/>
    <property type="match status" value="1"/>
</dbReference>
<dbReference type="InterPro" id="IPR007492">
    <property type="entry name" value="LytTR_DNA-bd_dom"/>
</dbReference>
<keyword evidence="1" id="KW-0902">Two-component regulatory system</keyword>
<dbReference type="InterPro" id="IPR011006">
    <property type="entry name" value="CheY-like_superfamily"/>
</dbReference>
<dbReference type="PROSITE" id="PS50110">
    <property type="entry name" value="RESPONSE_REGULATORY"/>
    <property type="match status" value="1"/>
</dbReference>
<protein>
    <submittedName>
        <fullName evidence="5">Response regulator</fullName>
    </submittedName>
</protein>
<proteinExistence type="predicted"/>
<keyword evidence="2" id="KW-0597">Phosphoprotein</keyword>
<keyword evidence="6" id="KW-1185">Reference proteome</keyword>
<dbReference type="SUPFAM" id="SSF52172">
    <property type="entry name" value="CheY-like"/>
    <property type="match status" value="1"/>
</dbReference>
<dbReference type="OrthoDB" id="236568at2"/>
<dbReference type="SMART" id="SM00850">
    <property type="entry name" value="LytTR"/>
    <property type="match status" value="1"/>
</dbReference>
<dbReference type="KEGG" id="xbc:ELE36_06940"/>
<reference evidence="5 6" key="1">
    <citation type="submission" date="2019-01" db="EMBL/GenBank/DDBJ databases">
        <title>Pseudolysobacter antarctica gen. nov., sp. nov., isolated from Fildes Peninsula, Antarctica.</title>
        <authorList>
            <person name="Wei Z."/>
            <person name="Peng F."/>
        </authorList>
    </citation>
    <scope>NUCLEOTIDE SEQUENCE [LARGE SCALE GENOMIC DNA]</scope>
    <source>
        <strain evidence="5 6">AQ6-296</strain>
    </source>
</reference>
<feature type="modified residue" description="4-aspartylphosphate" evidence="2">
    <location>
        <position position="55"/>
    </location>
</feature>
<dbReference type="AlphaFoldDB" id="A0A411HI00"/>
<dbReference type="PROSITE" id="PS50930">
    <property type="entry name" value="HTH_LYTTR"/>
    <property type="match status" value="1"/>
</dbReference>
<dbReference type="Gene3D" id="2.40.50.1020">
    <property type="entry name" value="LytTr DNA-binding domain"/>
    <property type="match status" value="1"/>
</dbReference>
<gene>
    <name evidence="5" type="ORF">ELE36_06940</name>
</gene>
<accession>A0A411HI00</accession>
<dbReference type="Proteomes" id="UP000291562">
    <property type="component" value="Chromosome"/>
</dbReference>
<evidence type="ECO:0000259" key="4">
    <source>
        <dbReference type="PROSITE" id="PS50930"/>
    </source>
</evidence>
<feature type="domain" description="HTH LytTR-type" evidence="4">
    <location>
        <begin position="152"/>
        <end position="255"/>
    </location>
</feature>
<evidence type="ECO:0000259" key="3">
    <source>
        <dbReference type="PROSITE" id="PS50110"/>
    </source>
</evidence>
<dbReference type="PANTHER" id="PTHR37299:SF1">
    <property type="entry name" value="STAGE 0 SPORULATION PROTEIN A HOMOLOG"/>
    <property type="match status" value="1"/>
</dbReference>
<dbReference type="PANTHER" id="PTHR37299">
    <property type="entry name" value="TRANSCRIPTIONAL REGULATOR-RELATED"/>
    <property type="match status" value="1"/>
</dbReference>
<sequence length="255" mass="29282">MTCRVLIIDDEPLARRGISALLAEHDDMHIVGECSNGYEALARILECAPDLVFLDIQMPGMTGFDVLNLVPKEKMPLTIFLTAYDQFALRAFDIHALDYLLKPIDEDRFVDALRHARNALAFRSEDFFEQRLRALLAQRDNSNEPIRYADRFSIRTGSRLVFVAAQEIDWIEAMGDYAGLHTPQKTHLLRESLNELALRLDPKFFVRVHRSAIVRIDQIDEMEALANRDATLRLKNGARLRVSRTYSEKLRQLLG</sequence>
<dbReference type="InterPro" id="IPR046947">
    <property type="entry name" value="LytR-like"/>
</dbReference>
<evidence type="ECO:0000313" key="5">
    <source>
        <dbReference type="EMBL" id="QBB70123.1"/>
    </source>
</evidence>
<dbReference type="GO" id="GO:0003677">
    <property type="term" value="F:DNA binding"/>
    <property type="evidence" value="ECO:0007669"/>
    <property type="project" value="InterPro"/>
</dbReference>
<organism evidence="5 6">
    <name type="scientific">Pseudolysobacter antarcticus</name>
    <dbReference type="NCBI Taxonomy" id="2511995"/>
    <lineage>
        <taxon>Bacteria</taxon>
        <taxon>Pseudomonadati</taxon>
        <taxon>Pseudomonadota</taxon>
        <taxon>Gammaproteobacteria</taxon>
        <taxon>Lysobacterales</taxon>
        <taxon>Rhodanobacteraceae</taxon>
        <taxon>Pseudolysobacter</taxon>
    </lineage>
</organism>
<dbReference type="EMBL" id="CP035704">
    <property type="protein sequence ID" value="QBB70123.1"/>
    <property type="molecule type" value="Genomic_DNA"/>
</dbReference>
<dbReference type="GO" id="GO:0000156">
    <property type="term" value="F:phosphorelay response regulator activity"/>
    <property type="evidence" value="ECO:0007669"/>
    <property type="project" value="InterPro"/>
</dbReference>
<evidence type="ECO:0000256" key="2">
    <source>
        <dbReference type="PROSITE-ProRule" id="PRU00169"/>
    </source>
</evidence>
<dbReference type="RefSeq" id="WP_129832382.1">
    <property type="nucleotide sequence ID" value="NZ_CP035704.1"/>
</dbReference>
<name>A0A411HI00_9GAMM</name>